<dbReference type="PANTHER" id="PTHR44943">
    <property type="entry name" value="CELLULOSE SYNTHASE OPERON PROTEIN C"/>
    <property type="match status" value="1"/>
</dbReference>
<dbReference type="SMART" id="SM00028">
    <property type="entry name" value="TPR"/>
    <property type="match status" value="5"/>
</dbReference>
<dbReference type="InterPro" id="IPR051685">
    <property type="entry name" value="Ycf3/AcsC/BcsC/TPR_MFPF"/>
</dbReference>
<dbReference type="PANTHER" id="PTHR44943:SF10">
    <property type="match status" value="1"/>
</dbReference>
<sequence>MKTDSCIKCIIFSTAVLVFLALTNYKTVYASIQTIEADGYYIVGDGPNENITIAQNRARMEAKRAVAEKAGIYVESITKVENGQLTKDEINVISAQVMQIDSEKIIPEVIGETIRYCCHIVAKVDSSNLNDKLIQDRQRLYEAIDQNKRLQESLDAVNKELAKLKSQFKNANESQRQTINNKIAVNERNFTALEWLYKGFDYFQRGNYTKSIECNKKALEIQPNCDYAWNNLGVNYQQLGDIHKAIECTKKVTMINPKFDAAWHNLGVYYRSLGDLQKEIEYMQKAVQVNPNNYYSWADLGSAYGNLGNQQKSIECSQRALQINPKFDSAWHNLGVSYYLLGNKQKAREYAQKALRINPNSNLYRQFIAILK</sequence>
<dbReference type="PROSITE" id="PS50005">
    <property type="entry name" value="TPR"/>
    <property type="match status" value="5"/>
</dbReference>
<name>A0A1K1M2S2_SELRU</name>
<dbReference type="AlphaFoldDB" id="A0A1K1M2S2"/>
<evidence type="ECO:0000313" key="5">
    <source>
        <dbReference type="EMBL" id="SFW17458.1"/>
    </source>
</evidence>
<dbReference type="Proteomes" id="UP000182958">
    <property type="component" value="Unassembled WGS sequence"/>
</dbReference>
<evidence type="ECO:0000256" key="4">
    <source>
        <dbReference type="SAM" id="Coils"/>
    </source>
</evidence>
<keyword evidence="6" id="KW-1185">Reference proteome</keyword>
<dbReference type="PROSITE" id="PS50293">
    <property type="entry name" value="TPR_REGION"/>
    <property type="match status" value="2"/>
</dbReference>
<keyword evidence="2 3" id="KW-0802">TPR repeat</keyword>
<dbReference type="Pfam" id="PF13181">
    <property type="entry name" value="TPR_8"/>
    <property type="match status" value="2"/>
</dbReference>
<proteinExistence type="predicted"/>
<protein>
    <submittedName>
        <fullName evidence="5">Tfp pilus assembly protein PilF</fullName>
    </submittedName>
</protein>
<dbReference type="Pfam" id="PF13414">
    <property type="entry name" value="TPR_11"/>
    <property type="match status" value="1"/>
</dbReference>
<dbReference type="Gene3D" id="1.25.40.10">
    <property type="entry name" value="Tetratricopeptide repeat domain"/>
    <property type="match status" value="1"/>
</dbReference>
<dbReference type="EMBL" id="FPJA01000004">
    <property type="protein sequence ID" value="SFW17458.1"/>
    <property type="molecule type" value="Genomic_DNA"/>
</dbReference>
<evidence type="ECO:0000313" key="6">
    <source>
        <dbReference type="Proteomes" id="UP000182958"/>
    </source>
</evidence>
<feature type="repeat" description="TPR" evidence="3">
    <location>
        <begin position="328"/>
        <end position="361"/>
    </location>
</feature>
<feature type="repeat" description="TPR" evidence="3">
    <location>
        <begin position="226"/>
        <end position="259"/>
    </location>
</feature>
<organism evidence="5 6">
    <name type="scientific">Selenomonas ruminantium</name>
    <dbReference type="NCBI Taxonomy" id="971"/>
    <lineage>
        <taxon>Bacteria</taxon>
        <taxon>Bacillati</taxon>
        <taxon>Bacillota</taxon>
        <taxon>Negativicutes</taxon>
        <taxon>Selenomonadales</taxon>
        <taxon>Selenomonadaceae</taxon>
        <taxon>Selenomonas</taxon>
    </lineage>
</organism>
<dbReference type="InterPro" id="IPR013105">
    <property type="entry name" value="TPR_2"/>
</dbReference>
<accession>A0A1K1M2S2</accession>
<dbReference type="SUPFAM" id="SSF48452">
    <property type="entry name" value="TPR-like"/>
    <property type="match status" value="1"/>
</dbReference>
<dbReference type="RefSeq" id="WP_072305409.1">
    <property type="nucleotide sequence ID" value="NZ_FPJA01000004.1"/>
</dbReference>
<dbReference type="InterPro" id="IPR011990">
    <property type="entry name" value="TPR-like_helical_dom_sf"/>
</dbReference>
<evidence type="ECO:0000256" key="3">
    <source>
        <dbReference type="PROSITE-ProRule" id="PRU00339"/>
    </source>
</evidence>
<dbReference type="Pfam" id="PF07719">
    <property type="entry name" value="TPR_2"/>
    <property type="match status" value="1"/>
</dbReference>
<feature type="repeat" description="TPR" evidence="3">
    <location>
        <begin position="192"/>
        <end position="225"/>
    </location>
</feature>
<evidence type="ECO:0000256" key="1">
    <source>
        <dbReference type="ARBA" id="ARBA00022737"/>
    </source>
</evidence>
<feature type="repeat" description="TPR" evidence="3">
    <location>
        <begin position="260"/>
        <end position="293"/>
    </location>
</feature>
<keyword evidence="1" id="KW-0677">Repeat</keyword>
<reference evidence="6" key="1">
    <citation type="submission" date="2016-11" db="EMBL/GenBank/DDBJ databases">
        <authorList>
            <person name="Varghese N."/>
            <person name="Submissions S."/>
        </authorList>
    </citation>
    <scope>NUCLEOTIDE SEQUENCE [LARGE SCALE GENOMIC DNA]</scope>
    <source>
        <strain evidence="6">C3</strain>
    </source>
</reference>
<feature type="coiled-coil region" evidence="4">
    <location>
        <begin position="140"/>
        <end position="174"/>
    </location>
</feature>
<evidence type="ECO:0000256" key="2">
    <source>
        <dbReference type="ARBA" id="ARBA00022803"/>
    </source>
</evidence>
<gene>
    <name evidence="5" type="ORF">SAMN02910323_0538</name>
</gene>
<dbReference type="InterPro" id="IPR019734">
    <property type="entry name" value="TPR_rpt"/>
</dbReference>
<feature type="repeat" description="TPR" evidence="3">
    <location>
        <begin position="294"/>
        <end position="327"/>
    </location>
</feature>
<keyword evidence="4" id="KW-0175">Coiled coil</keyword>